<proteinExistence type="predicted"/>
<organism evidence="1">
    <name type="scientific">Rhizophora mucronata</name>
    <name type="common">Asiatic mangrove</name>
    <dbReference type="NCBI Taxonomy" id="61149"/>
    <lineage>
        <taxon>Eukaryota</taxon>
        <taxon>Viridiplantae</taxon>
        <taxon>Streptophyta</taxon>
        <taxon>Embryophyta</taxon>
        <taxon>Tracheophyta</taxon>
        <taxon>Spermatophyta</taxon>
        <taxon>Magnoliopsida</taxon>
        <taxon>eudicotyledons</taxon>
        <taxon>Gunneridae</taxon>
        <taxon>Pentapetalae</taxon>
        <taxon>rosids</taxon>
        <taxon>fabids</taxon>
        <taxon>Malpighiales</taxon>
        <taxon>Rhizophoraceae</taxon>
        <taxon>Rhizophora</taxon>
    </lineage>
</organism>
<name>A0A2P2IXK8_RHIMU</name>
<sequence>MMNPNYQLTSKRHHCPFSDSKQIFRVIPL</sequence>
<reference evidence="1" key="1">
    <citation type="submission" date="2018-02" db="EMBL/GenBank/DDBJ databases">
        <title>Rhizophora mucronata_Transcriptome.</title>
        <authorList>
            <person name="Meera S.P."/>
            <person name="Sreeshan A."/>
            <person name="Augustine A."/>
        </authorList>
    </citation>
    <scope>NUCLEOTIDE SEQUENCE</scope>
    <source>
        <tissue evidence="1">Leaf</tissue>
    </source>
</reference>
<accession>A0A2P2IXK8</accession>
<protein>
    <submittedName>
        <fullName evidence="1">Uncharacterized protein</fullName>
    </submittedName>
</protein>
<evidence type="ECO:0000313" key="1">
    <source>
        <dbReference type="EMBL" id="MBW85958.1"/>
    </source>
</evidence>
<dbReference type="AlphaFoldDB" id="A0A2P2IXK8"/>
<dbReference type="EMBL" id="GGEC01005475">
    <property type="protein sequence ID" value="MBW85958.1"/>
    <property type="molecule type" value="Transcribed_RNA"/>
</dbReference>